<feature type="region of interest" description="Disordered" evidence="1">
    <location>
        <begin position="100"/>
        <end position="152"/>
    </location>
</feature>
<dbReference type="EMBL" id="JBJUIK010000011">
    <property type="protein sequence ID" value="KAL3513546.1"/>
    <property type="molecule type" value="Genomic_DNA"/>
</dbReference>
<protein>
    <submittedName>
        <fullName evidence="2">Uncharacterized protein</fullName>
    </submittedName>
</protein>
<accession>A0ABD2Z227</accession>
<evidence type="ECO:0000313" key="3">
    <source>
        <dbReference type="Proteomes" id="UP001630127"/>
    </source>
</evidence>
<comment type="caution">
    <text evidence="2">The sequence shown here is derived from an EMBL/GenBank/DDBJ whole genome shotgun (WGS) entry which is preliminary data.</text>
</comment>
<sequence>MATTALHVLLNCDEVKPLLTMPLPGSQSPAFVPFSVPLPTNQSPIMPPPTSQLSLYGMQETFNYLVSGNMERPEQLGIKENNGGDPGVVATFLHTHKKKADKMGHRPWISQVGHDKHGAQEDEVQPNKDTTHTQEDIKGQEAQDDDDDDGIDATYNYITQQRDPILASQATLPHQDQDEVGHDSEATEDNVPLIWKVHSNKRKRERRSKGKMTHLRI</sequence>
<proteinExistence type="predicted"/>
<feature type="compositionally biased region" description="Basic and acidic residues" evidence="1">
    <location>
        <begin position="175"/>
        <end position="185"/>
    </location>
</feature>
<feature type="compositionally biased region" description="Basic and acidic residues" evidence="1">
    <location>
        <begin position="113"/>
        <end position="141"/>
    </location>
</feature>
<feature type="compositionally biased region" description="Acidic residues" evidence="1">
    <location>
        <begin position="142"/>
        <end position="151"/>
    </location>
</feature>
<feature type="compositionally biased region" description="Basic residues" evidence="1">
    <location>
        <begin position="198"/>
        <end position="217"/>
    </location>
</feature>
<dbReference type="Proteomes" id="UP001630127">
    <property type="component" value="Unassembled WGS sequence"/>
</dbReference>
<evidence type="ECO:0000313" key="2">
    <source>
        <dbReference type="EMBL" id="KAL3513546.1"/>
    </source>
</evidence>
<evidence type="ECO:0000256" key="1">
    <source>
        <dbReference type="SAM" id="MobiDB-lite"/>
    </source>
</evidence>
<reference evidence="2 3" key="1">
    <citation type="submission" date="2024-11" db="EMBL/GenBank/DDBJ databases">
        <title>A near-complete genome assembly of Cinchona calisaya.</title>
        <authorList>
            <person name="Lian D.C."/>
            <person name="Zhao X.W."/>
            <person name="Wei L."/>
        </authorList>
    </citation>
    <scope>NUCLEOTIDE SEQUENCE [LARGE SCALE GENOMIC DNA]</scope>
    <source>
        <tissue evidence="2">Nenye</tissue>
    </source>
</reference>
<keyword evidence="3" id="KW-1185">Reference proteome</keyword>
<gene>
    <name evidence="2" type="ORF">ACH5RR_026263</name>
</gene>
<name>A0ABD2Z227_9GENT</name>
<organism evidence="2 3">
    <name type="scientific">Cinchona calisaya</name>
    <dbReference type="NCBI Taxonomy" id="153742"/>
    <lineage>
        <taxon>Eukaryota</taxon>
        <taxon>Viridiplantae</taxon>
        <taxon>Streptophyta</taxon>
        <taxon>Embryophyta</taxon>
        <taxon>Tracheophyta</taxon>
        <taxon>Spermatophyta</taxon>
        <taxon>Magnoliopsida</taxon>
        <taxon>eudicotyledons</taxon>
        <taxon>Gunneridae</taxon>
        <taxon>Pentapetalae</taxon>
        <taxon>asterids</taxon>
        <taxon>lamiids</taxon>
        <taxon>Gentianales</taxon>
        <taxon>Rubiaceae</taxon>
        <taxon>Cinchonoideae</taxon>
        <taxon>Cinchoneae</taxon>
        <taxon>Cinchona</taxon>
    </lineage>
</organism>
<dbReference type="AlphaFoldDB" id="A0ABD2Z227"/>
<feature type="region of interest" description="Disordered" evidence="1">
    <location>
        <begin position="169"/>
        <end position="217"/>
    </location>
</feature>